<name>A0AAW0I386_MYOGA</name>
<evidence type="ECO:0000256" key="1">
    <source>
        <dbReference type="SAM" id="SignalP"/>
    </source>
</evidence>
<feature type="signal peptide" evidence="1">
    <location>
        <begin position="1"/>
        <end position="32"/>
    </location>
</feature>
<dbReference type="Proteomes" id="UP001488838">
    <property type="component" value="Unassembled WGS sequence"/>
</dbReference>
<accession>A0AAW0I386</accession>
<protein>
    <recommendedName>
        <fullName evidence="4">TNFR-Cys domain-containing protein</fullName>
    </recommendedName>
</protein>
<feature type="chain" id="PRO_5043653976" description="TNFR-Cys domain-containing protein" evidence="1">
    <location>
        <begin position="33"/>
        <end position="127"/>
    </location>
</feature>
<proteinExistence type="predicted"/>
<reference evidence="2 3" key="1">
    <citation type="journal article" date="2023" name="bioRxiv">
        <title>Conserved and derived expression patterns and positive selection on dental genes reveal complex evolutionary context of ever-growing rodent molars.</title>
        <authorList>
            <person name="Calamari Z.T."/>
            <person name="Song A."/>
            <person name="Cohen E."/>
            <person name="Akter M."/>
            <person name="Roy R.D."/>
            <person name="Hallikas O."/>
            <person name="Christensen M.M."/>
            <person name="Li P."/>
            <person name="Marangoni P."/>
            <person name="Jernvall J."/>
            <person name="Klein O.D."/>
        </authorList>
    </citation>
    <scope>NUCLEOTIDE SEQUENCE [LARGE SCALE GENOMIC DNA]</scope>
    <source>
        <strain evidence="2">V071</strain>
    </source>
</reference>
<keyword evidence="3" id="KW-1185">Reference proteome</keyword>
<gene>
    <name evidence="2" type="ORF">U0070_010845</name>
</gene>
<evidence type="ECO:0008006" key="4">
    <source>
        <dbReference type="Google" id="ProtNLM"/>
    </source>
</evidence>
<evidence type="ECO:0000313" key="3">
    <source>
        <dbReference type="Proteomes" id="UP001488838"/>
    </source>
</evidence>
<dbReference type="AlphaFoldDB" id="A0AAW0I386"/>
<evidence type="ECO:0000313" key="2">
    <source>
        <dbReference type="EMBL" id="KAK7808801.1"/>
    </source>
</evidence>
<comment type="caution">
    <text evidence="2">The sequence shown here is derived from an EMBL/GenBank/DDBJ whole genome shotgun (WGS) entry which is preliminary data.</text>
</comment>
<sequence>MRAMASRVLLGQGRVLLTTMLVLGYLPCKAMCETGDCRQQEFKDRAGNCVLCKQCGPGMELSKVKESVAADHGHERFDICNLTDKMYRVRENHSLPTHVQENGLRRPLPTAEIHSVMVTPNQNELTS</sequence>
<dbReference type="EMBL" id="JBBHLL010000229">
    <property type="protein sequence ID" value="KAK7808801.1"/>
    <property type="molecule type" value="Genomic_DNA"/>
</dbReference>
<keyword evidence="1" id="KW-0732">Signal</keyword>
<organism evidence="2 3">
    <name type="scientific">Myodes glareolus</name>
    <name type="common">Bank vole</name>
    <name type="synonym">Clethrionomys glareolus</name>
    <dbReference type="NCBI Taxonomy" id="447135"/>
    <lineage>
        <taxon>Eukaryota</taxon>
        <taxon>Metazoa</taxon>
        <taxon>Chordata</taxon>
        <taxon>Craniata</taxon>
        <taxon>Vertebrata</taxon>
        <taxon>Euteleostomi</taxon>
        <taxon>Mammalia</taxon>
        <taxon>Eutheria</taxon>
        <taxon>Euarchontoglires</taxon>
        <taxon>Glires</taxon>
        <taxon>Rodentia</taxon>
        <taxon>Myomorpha</taxon>
        <taxon>Muroidea</taxon>
        <taxon>Cricetidae</taxon>
        <taxon>Arvicolinae</taxon>
        <taxon>Myodes</taxon>
    </lineage>
</organism>